<feature type="compositionally biased region" description="Basic residues" evidence="1">
    <location>
        <begin position="92"/>
        <end position="117"/>
    </location>
</feature>
<sequence length="123" mass="13613">MARRSGEGRMRQQQRRGWRWRQRRGWRLRHRVGCGPLAAAAAECGVAERRTWDVAATTARVAAATRVEGSGEDPGTVGSDGEEEERGGAGSKGRRTRARRQRGRGRGRGRARRRGYSRGRSGG</sequence>
<proteinExistence type="predicted"/>
<dbReference type="EMBL" id="LR862132">
    <property type="protein sequence ID" value="CAD1837944.1"/>
    <property type="molecule type" value="Genomic_DNA"/>
</dbReference>
<gene>
    <name evidence="2" type="ORF">CB5_LOCUS21155</name>
</gene>
<feature type="region of interest" description="Disordered" evidence="1">
    <location>
        <begin position="1"/>
        <end position="22"/>
    </location>
</feature>
<dbReference type="AlphaFoldDB" id="A0A6V7Q433"/>
<feature type="region of interest" description="Disordered" evidence="1">
    <location>
        <begin position="62"/>
        <end position="123"/>
    </location>
</feature>
<evidence type="ECO:0000256" key="1">
    <source>
        <dbReference type="SAM" id="MobiDB-lite"/>
    </source>
</evidence>
<reference evidence="2" key="1">
    <citation type="submission" date="2020-07" db="EMBL/GenBank/DDBJ databases">
        <authorList>
            <person name="Lin J."/>
        </authorList>
    </citation>
    <scope>NUCLEOTIDE SEQUENCE</scope>
</reference>
<feature type="compositionally biased region" description="Basic and acidic residues" evidence="1">
    <location>
        <begin position="1"/>
        <end position="10"/>
    </location>
</feature>
<accession>A0A6V7Q433</accession>
<organism evidence="2">
    <name type="scientific">Ananas comosus var. bracteatus</name>
    <name type="common">red pineapple</name>
    <dbReference type="NCBI Taxonomy" id="296719"/>
    <lineage>
        <taxon>Eukaryota</taxon>
        <taxon>Viridiplantae</taxon>
        <taxon>Streptophyta</taxon>
        <taxon>Embryophyta</taxon>
        <taxon>Tracheophyta</taxon>
        <taxon>Spermatophyta</taxon>
        <taxon>Magnoliopsida</taxon>
        <taxon>Liliopsida</taxon>
        <taxon>Poales</taxon>
        <taxon>Bromeliaceae</taxon>
        <taxon>Bromelioideae</taxon>
        <taxon>Ananas</taxon>
    </lineage>
</organism>
<protein>
    <submittedName>
        <fullName evidence="2">Uncharacterized protein</fullName>
    </submittedName>
</protein>
<name>A0A6V7Q433_ANACO</name>
<feature type="compositionally biased region" description="Basic residues" evidence="1">
    <location>
        <begin position="12"/>
        <end position="22"/>
    </location>
</feature>
<evidence type="ECO:0000313" key="2">
    <source>
        <dbReference type="EMBL" id="CAD1837944.1"/>
    </source>
</evidence>